<dbReference type="InterPro" id="IPR009057">
    <property type="entry name" value="Homeodomain-like_sf"/>
</dbReference>
<dbReference type="CDD" id="cd00086">
    <property type="entry name" value="homeodomain"/>
    <property type="match status" value="1"/>
</dbReference>
<accession>A0A3M6VPH7</accession>
<gene>
    <name evidence="7" type="ORF">DD238_002929</name>
</gene>
<dbReference type="EMBL" id="QLLG01000061">
    <property type="protein sequence ID" value="RMX68614.1"/>
    <property type="molecule type" value="Genomic_DNA"/>
</dbReference>
<dbReference type="InterPro" id="IPR050224">
    <property type="entry name" value="TALE_homeobox"/>
</dbReference>
<evidence type="ECO:0000259" key="6">
    <source>
        <dbReference type="PROSITE" id="PS50071"/>
    </source>
</evidence>
<dbReference type="PANTHER" id="PTHR11850">
    <property type="entry name" value="HOMEOBOX PROTEIN TRANSCRIPTION FACTORS"/>
    <property type="match status" value="1"/>
</dbReference>
<feature type="DNA-binding region" description="Homeobox" evidence="4">
    <location>
        <begin position="246"/>
        <end position="308"/>
    </location>
</feature>
<sequence length="338" mass="38542">MTFPNCPDYIPGSHRRDPKCALSMQTIGPQKLQRRSLEKEEEGQSMDVKKEDLQQDLQSMVVLLSPAHEETATMQSIPSKEECLALVRQSRKRLLMDENFPGNEGLLMLTNNSAVKVSPDAVDPFAAEIEKMPTSSVTYQEDGDGLSSNDTSRSQYMEAVSLQTMARAASEVIEDQTVCARYEDAAHQLHEWGERRMIQQQQQQQQLQSQANPATTEGGDSLLPSLSMSLAEISPYAMELAARNSLPKKRSSLSKLSKKLMHDWFEHNLHHPYPTEEEKEWLARQGGITLEQVNNWFINTRGRKWKPMLNRLMAEKQAGDCKLYDQMVEKIEEPYHKF</sequence>
<keyword evidence="3 4" id="KW-0539">Nucleus</keyword>
<dbReference type="STRING" id="542832.A0A3M6VPH7"/>
<evidence type="ECO:0000313" key="7">
    <source>
        <dbReference type="EMBL" id="RMX68614.1"/>
    </source>
</evidence>
<feature type="region of interest" description="Disordered" evidence="5">
    <location>
        <begin position="196"/>
        <end position="221"/>
    </location>
</feature>
<name>A0A3M6VPH7_9STRA</name>
<keyword evidence="8" id="KW-1185">Reference proteome</keyword>
<dbReference type="GO" id="GO:0005634">
    <property type="term" value="C:nucleus"/>
    <property type="evidence" value="ECO:0007669"/>
    <property type="project" value="UniProtKB-SubCell"/>
</dbReference>
<keyword evidence="2 4" id="KW-0371">Homeobox</keyword>
<evidence type="ECO:0000313" key="8">
    <source>
        <dbReference type="Proteomes" id="UP000282087"/>
    </source>
</evidence>
<comment type="subcellular location">
    <subcellularLocation>
        <location evidence="4">Nucleus</location>
    </subcellularLocation>
</comment>
<evidence type="ECO:0000256" key="2">
    <source>
        <dbReference type="ARBA" id="ARBA00023155"/>
    </source>
</evidence>
<organism evidence="7 8">
    <name type="scientific">Peronospora effusa</name>
    <dbReference type="NCBI Taxonomy" id="542832"/>
    <lineage>
        <taxon>Eukaryota</taxon>
        <taxon>Sar</taxon>
        <taxon>Stramenopiles</taxon>
        <taxon>Oomycota</taxon>
        <taxon>Peronosporomycetes</taxon>
        <taxon>Peronosporales</taxon>
        <taxon>Peronosporaceae</taxon>
        <taxon>Peronospora</taxon>
    </lineage>
</organism>
<dbReference type="Gene3D" id="1.10.10.60">
    <property type="entry name" value="Homeodomain-like"/>
    <property type="match status" value="1"/>
</dbReference>
<proteinExistence type="predicted"/>
<comment type="caution">
    <text evidence="7">The sequence shown here is derived from an EMBL/GenBank/DDBJ whole genome shotgun (WGS) entry which is preliminary data.</text>
</comment>
<dbReference type="PROSITE" id="PS50071">
    <property type="entry name" value="HOMEOBOX_2"/>
    <property type="match status" value="1"/>
</dbReference>
<dbReference type="InterPro" id="IPR001356">
    <property type="entry name" value="HD"/>
</dbReference>
<evidence type="ECO:0000256" key="4">
    <source>
        <dbReference type="PROSITE-ProRule" id="PRU00108"/>
    </source>
</evidence>
<dbReference type="Proteomes" id="UP000282087">
    <property type="component" value="Unassembled WGS sequence"/>
</dbReference>
<evidence type="ECO:0000256" key="1">
    <source>
        <dbReference type="ARBA" id="ARBA00023125"/>
    </source>
</evidence>
<feature type="domain" description="Homeobox" evidence="6">
    <location>
        <begin position="244"/>
        <end position="307"/>
    </location>
</feature>
<dbReference type="InterPro" id="IPR008422">
    <property type="entry name" value="KN_HD"/>
</dbReference>
<dbReference type="GO" id="GO:0003677">
    <property type="term" value="F:DNA binding"/>
    <property type="evidence" value="ECO:0007669"/>
    <property type="project" value="UniProtKB-UniRule"/>
</dbReference>
<dbReference type="SUPFAM" id="SSF46689">
    <property type="entry name" value="Homeodomain-like"/>
    <property type="match status" value="1"/>
</dbReference>
<dbReference type="GO" id="GO:0006355">
    <property type="term" value="P:regulation of DNA-templated transcription"/>
    <property type="evidence" value="ECO:0007669"/>
    <property type="project" value="InterPro"/>
</dbReference>
<dbReference type="SMART" id="SM00389">
    <property type="entry name" value="HOX"/>
    <property type="match status" value="1"/>
</dbReference>
<dbReference type="VEuPathDB" id="FungiDB:DD237_003063"/>
<protein>
    <recommendedName>
        <fullName evidence="6">Homeobox domain-containing protein</fullName>
    </recommendedName>
</protein>
<dbReference type="AlphaFoldDB" id="A0A3M6VPH7"/>
<keyword evidence="1 4" id="KW-0238">DNA-binding</keyword>
<dbReference type="Pfam" id="PF05920">
    <property type="entry name" value="Homeobox_KN"/>
    <property type="match status" value="1"/>
</dbReference>
<evidence type="ECO:0000256" key="3">
    <source>
        <dbReference type="ARBA" id="ARBA00023242"/>
    </source>
</evidence>
<feature type="compositionally biased region" description="Low complexity" evidence="5">
    <location>
        <begin position="199"/>
        <end position="210"/>
    </location>
</feature>
<feature type="region of interest" description="Disordered" evidence="5">
    <location>
        <begin position="1"/>
        <end position="48"/>
    </location>
</feature>
<reference evidence="7 8" key="1">
    <citation type="submission" date="2018-06" db="EMBL/GenBank/DDBJ databases">
        <title>Comparative genomics of downy mildews reveals potential adaptations to biotrophy.</title>
        <authorList>
            <person name="Fletcher K."/>
            <person name="Klosterman S.J."/>
            <person name="Derevnina L."/>
            <person name="Martin F."/>
            <person name="Koike S."/>
            <person name="Reyes Chin-Wo S."/>
            <person name="Mou B."/>
            <person name="Michelmore R."/>
        </authorList>
    </citation>
    <scope>NUCLEOTIDE SEQUENCE [LARGE SCALE GENOMIC DNA]</scope>
    <source>
        <strain evidence="7 8">R14</strain>
    </source>
</reference>
<evidence type="ECO:0000256" key="5">
    <source>
        <dbReference type="SAM" id="MobiDB-lite"/>
    </source>
</evidence>